<dbReference type="FunCoup" id="W0RIW7">
    <property type="interactions" value="121"/>
</dbReference>
<dbReference type="PANTHER" id="PTHR47619">
    <property type="entry name" value="METALLO-HYDROLASE YYCJ-RELATED"/>
    <property type="match status" value="1"/>
</dbReference>
<organism evidence="2 3">
    <name type="scientific">Gemmatirosa kalamazoonensis</name>
    <dbReference type="NCBI Taxonomy" id="861299"/>
    <lineage>
        <taxon>Bacteria</taxon>
        <taxon>Pseudomonadati</taxon>
        <taxon>Gemmatimonadota</taxon>
        <taxon>Gemmatimonadia</taxon>
        <taxon>Gemmatimonadales</taxon>
        <taxon>Gemmatimonadaceae</taxon>
        <taxon>Gemmatirosa</taxon>
    </lineage>
</organism>
<reference evidence="2 3" key="1">
    <citation type="journal article" date="2014" name="Genome Announc.">
        <title>Genome Sequence and Methylome of Soil Bacterium Gemmatirosa kalamazoonensis KBS708T, a Member of the Rarely Cultivated Gemmatimonadetes Phylum.</title>
        <authorList>
            <person name="Debruyn J.M."/>
            <person name="Radosevich M."/>
            <person name="Wommack K.E."/>
            <person name="Polson S.W."/>
            <person name="Hauser L.J."/>
            <person name="Fawaz M.N."/>
            <person name="Korlach J."/>
            <person name="Tsai Y.C."/>
        </authorList>
    </citation>
    <scope>NUCLEOTIDE SEQUENCE [LARGE SCALE GENOMIC DNA]</scope>
    <source>
        <strain evidence="2 3">KBS708</strain>
    </source>
</reference>
<dbReference type="InterPro" id="IPR036866">
    <property type="entry name" value="RibonucZ/Hydroxyglut_hydro"/>
</dbReference>
<dbReference type="InterPro" id="IPR001279">
    <property type="entry name" value="Metallo-B-lactamas"/>
</dbReference>
<evidence type="ECO:0000259" key="1">
    <source>
        <dbReference type="SMART" id="SM00849"/>
    </source>
</evidence>
<protein>
    <submittedName>
        <fullName evidence="2">Beta-lactamase domain protein</fullName>
    </submittedName>
</protein>
<proteinExistence type="predicted"/>
<accession>W0RIW7</accession>
<dbReference type="SUPFAM" id="SSF56281">
    <property type="entry name" value="Metallo-hydrolase/oxidoreductase"/>
    <property type="match status" value="1"/>
</dbReference>
<dbReference type="KEGG" id="gba:J421_3169"/>
<dbReference type="Pfam" id="PF12706">
    <property type="entry name" value="Lactamase_B_2"/>
    <property type="match status" value="1"/>
</dbReference>
<dbReference type="Proteomes" id="UP000019151">
    <property type="component" value="Chromosome"/>
</dbReference>
<name>W0RIW7_9BACT</name>
<gene>
    <name evidence="2" type="ORF">J421_3169</name>
</gene>
<dbReference type="EMBL" id="CP007128">
    <property type="protein sequence ID" value="AHG90706.1"/>
    <property type="molecule type" value="Genomic_DNA"/>
</dbReference>
<feature type="domain" description="Metallo-beta-lactamase" evidence="1">
    <location>
        <begin position="11"/>
        <end position="188"/>
    </location>
</feature>
<evidence type="ECO:0000313" key="2">
    <source>
        <dbReference type="EMBL" id="AHG90706.1"/>
    </source>
</evidence>
<evidence type="ECO:0000313" key="3">
    <source>
        <dbReference type="Proteomes" id="UP000019151"/>
    </source>
</evidence>
<dbReference type="OrthoDB" id="9803916at2"/>
<dbReference type="InParanoid" id="W0RIW7"/>
<sequence>MRLWMLGSGSKGNAVLVESGDTRVLVDAGFSARRLAERLTAIGIAPASVQALLLTHEHSDHVSAVQRAVKRWKWPVHATEGTLRGAGELLEGASTHVIARGVPFTVGDLRIEPFGTSHDAADPVGFVATSVCSGARTAVVTDLGCVTDEVRTAVQRVDVLVLESNHDEGLLESGPYPWHLKRRVGGKHGHLSNRAAGELSMHCLHKGLKQIVLAHLSETNNSPAVAHESMQRVLRRTRYKGELAVAPQHGVVGPFGDGGGPGGQLTLF</sequence>
<dbReference type="InterPro" id="IPR052533">
    <property type="entry name" value="WalJ/YycJ-like"/>
</dbReference>
<dbReference type="PANTHER" id="PTHR47619:SF1">
    <property type="entry name" value="EXODEOXYRIBONUCLEASE WALJ"/>
    <property type="match status" value="1"/>
</dbReference>
<dbReference type="Gene3D" id="3.60.15.10">
    <property type="entry name" value="Ribonuclease Z/Hydroxyacylglutathione hydrolase-like"/>
    <property type="match status" value="1"/>
</dbReference>
<dbReference type="AlphaFoldDB" id="W0RIW7"/>
<dbReference type="STRING" id="861299.J421_3169"/>
<dbReference type="SMART" id="SM00849">
    <property type="entry name" value="Lactamase_B"/>
    <property type="match status" value="1"/>
</dbReference>
<keyword evidence="3" id="KW-1185">Reference proteome</keyword>
<dbReference type="RefSeq" id="WP_025412172.1">
    <property type="nucleotide sequence ID" value="NZ_CP007128.1"/>
</dbReference>
<dbReference type="HOGENOM" id="CLU_073253_1_0_0"/>
<dbReference type="eggNOG" id="COG1235">
    <property type="taxonomic scope" value="Bacteria"/>
</dbReference>